<dbReference type="RefSeq" id="WP_374424446.1">
    <property type="nucleotide sequence ID" value="NZ_JBHRXJ010000009.1"/>
</dbReference>
<evidence type="ECO:0000313" key="3">
    <source>
        <dbReference type="Proteomes" id="UP001595721"/>
    </source>
</evidence>
<keyword evidence="3" id="KW-1185">Reference proteome</keyword>
<organism evidence="2 3">
    <name type="scientific">Paracoccus mangrovi</name>
    <dbReference type="NCBI Taxonomy" id="1715645"/>
    <lineage>
        <taxon>Bacteria</taxon>
        <taxon>Pseudomonadati</taxon>
        <taxon>Pseudomonadota</taxon>
        <taxon>Alphaproteobacteria</taxon>
        <taxon>Rhodobacterales</taxon>
        <taxon>Paracoccaceae</taxon>
        <taxon>Paracoccus</taxon>
    </lineage>
</organism>
<evidence type="ECO:0000256" key="1">
    <source>
        <dbReference type="SAM" id="MobiDB-lite"/>
    </source>
</evidence>
<accession>A0ABV7R4M8</accession>
<dbReference type="InterPro" id="IPR003772">
    <property type="entry name" value="YceD"/>
</dbReference>
<protein>
    <submittedName>
        <fullName evidence="2">DUF177 domain-containing protein</fullName>
    </submittedName>
</protein>
<feature type="region of interest" description="Disordered" evidence="1">
    <location>
        <begin position="144"/>
        <end position="174"/>
    </location>
</feature>
<dbReference type="Pfam" id="PF02620">
    <property type="entry name" value="YceD"/>
    <property type="match status" value="1"/>
</dbReference>
<gene>
    <name evidence="2" type="ORF">ACFOMH_13335</name>
</gene>
<dbReference type="EMBL" id="JBHRXJ010000009">
    <property type="protein sequence ID" value="MFC3529159.1"/>
    <property type="molecule type" value="Genomic_DNA"/>
</dbReference>
<sequence>MTRSEIPQTRLRVAHLNPHQPTEFAIRPDAAGRETLAAELGLEGLPKLAFTGRIRAVDGDAWTVEGRLTARVTQPCVITLAPVSTDLNSEFRRVFSPHAATPEGDEVEMTDDELEPLGQFIDLAAIMAEELSLALPLYPRAEGAMLDSPETDTPAEQGRKPFSGLADMLKDRKN</sequence>
<comment type="caution">
    <text evidence="2">The sequence shown here is derived from an EMBL/GenBank/DDBJ whole genome shotgun (WGS) entry which is preliminary data.</text>
</comment>
<proteinExistence type="predicted"/>
<reference evidence="3" key="1">
    <citation type="journal article" date="2019" name="Int. J. Syst. Evol. Microbiol.">
        <title>The Global Catalogue of Microorganisms (GCM) 10K type strain sequencing project: providing services to taxonomists for standard genome sequencing and annotation.</title>
        <authorList>
            <consortium name="The Broad Institute Genomics Platform"/>
            <consortium name="The Broad Institute Genome Sequencing Center for Infectious Disease"/>
            <person name="Wu L."/>
            <person name="Ma J."/>
        </authorList>
    </citation>
    <scope>NUCLEOTIDE SEQUENCE [LARGE SCALE GENOMIC DNA]</scope>
    <source>
        <strain evidence="3">KCTC 42899</strain>
    </source>
</reference>
<name>A0ABV7R4M8_9RHOB</name>
<evidence type="ECO:0000313" key="2">
    <source>
        <dbReference type="EMBL" id="MFC3529159.1"/>
    </source>
</evidence>
<dbReference type="Proteomes" id="UP001595721">
    <property type="component" value="Unassembled WGS sequence"/>
</dbReference>